<organism evidence="3 4">
    <name type="scientific">Phormidium yuhuli AB48</name>
    <dbReference type="NCBI Taxonomy" id="2940671"/>
    <lineage>
        <taxon>Bacteria</taxon>
        <taxon>Bacillati</taxon>
        <taxon>Cyanobacteriota</taxon>
        <taxon>Cyanophyceae</taxon>
        <taxon>Oscillatoriophycideae</taxon>
        <taxon>Oscillatoriales</taxon>
        <taxon>Oscillatoriaceae</taxon>
        <taxon>Phormidium</taxon>
        <taxon>Phormidium yuhuli</taxon>
    </lineage>
</organism>
<feature type="transmembrane region" description="Helical" evidence="1">
    <location>
        <begin position="747"/>
        <end position="767"/>
    </location>
</feature>
<name>A0ABY5AQZ8_9CYAN</name>
<proteinExistence type="predicted"/>
<dbReference type="Proteomes" id="UP001056708">
    <property type="component" value="Chromosome"/>
</dbReference>
<gene>
    <name evidence="3" type="ORF">NEA10_02615</name>
</gene>
<accession>A0ABY5AQZ8</accession>
<keyword evidence="1" id="KW-0472">Membrane</keyword>
<dbReference type="InterPro" id="IPR024983">
    <property type="entry name" value="CHAT_dom"/>
</dbReference>
<keyword evidence="1" id="KW-0812">Transmembrane</keyword>
<dbReference type="Pfam" id="PF12770">
    <property type="entry name" value="CHAT"/>
    <property type="match status" value="1"/>
</dbReference>
<sequence length="772" mass="87955">MTKLVTLKLTGNLDKSGFEVFLEMSAEGDRPSIEEDGKLPPAPDLLNQLEYHWLETYRPLSAPYRIKAQEIEYSGSIQTRLKACKESGKTLRDRLNTWLDAESFRDIDRLLRQQLKPDDDIRVLIRTNDTRLHKLPWHLWSFCESYPKTEIALSPPKFQRRERFSSTGGRQKIRILAILGHRENIDVTGDRQTLENLPGAKVKFLDEPSLSKINDQLWDQPWDIIFFAGHSETEGDEGRIHINPRESLTIDELWYALRKAVNQGLQVAIFNSCDGLGLARRLDDLQIPITIVMRELIPDRVAHEFLKHFLLGFADGKPFYEAVREARERLQGMEKEFPCASWLPVVCQHPWEVPPTWQGLLTPLTPRPVKTSPWWQGLGTVLVASMLVTSLVMGGRSLGWLEQSELNAYDHLLRSRPAEAPDPRLLIIKVTEGDLQRLGTDPISDEALLHLFQRLEQYQPRLIGLNIFRDKPQEPGHQAFIEYLEQSDNVVAVCDMGIDDQPETIISPPPGLNEASLGFSDIVYDESDMLVRRYLLEMPAGPPCDTRFAFSFQLAMRYLEQEGYRLEETSDNDFKISDSDKVFYELPPTAGGYRLSEKQIADSYQILINYRSGSTVARTLTFSQVMDNLIDEQLNEIVRDKIVLIGNQKRSRNNFYSTPYTTYETPLPHVVLQAHLISQILSAVLDNRPLLGWWSQGSEALWIWVWAGVGGLLAWFSRKAIIFTLGIAVAGGTIVFAGFMLLLHGVWIPTVPAILSLCITGISLIFYKESKI</sequence>
<keyword evidence="1" id="KW-1133">Transmembrane helix</keyword>
<keyword evidence="4" id="KW-1185">Reference proteome</keyword>
<dbReference type="EMBL" id="CP098611">
    <property type="protein sequence ID" value="USR91639.1"/>
    <property type="molecule type" value="Genomic_DNA"/>
</dbReference>
<dbReference type="RefSeq" id="WP_252663661.1">
    <property type="nucleotide sequence ID" value="NZ_CP098611.1"/>
</dbReference>
<feature type="transmembrane region" description="Helical" evidence="1">
    <location>
        <begin position="720"/>
        <end position="741"/>
    </location>
</feature>
<evidence type="ECO:0000259" key="2">
    <source>
        <dbReference type="SMART" id="SM01080"/>
    </source>
</evidence>
<evidence type="ECO:0000313" key="3">
    <source>
        <dbReference type="EMBL" id="USR91639.1"/>
    </source>
</evidence>
<evidence type="ECO:0000256" key="1">
    <source>
        <dbReference type="SAM" id="Phobius"/>
    </source>
</evidence>
<reference evidence="3" key="1">
    <citation type="submission" date="2022-06" db="EMBL/GenBank/DDBJ databases">
        <title>Genome sequence of Phormidium yuhuli AB48 isolated from an industrial photobioreactor environment.</title>
        <authorList>
            <person name="Qiu Y."/>
            <person name="Noonan A.J.C."/>
            <person name="Dofher K."/>
            <person name="Koch M."/>
            <person name="Kieft B."/>
            <person name="Lin X."/>
            <person name="Ziels R.M."/>
            <person name="Hallam S.J."/>
        </authorList>
    </citation>
    <scope>NUCLEOTIDE SEQUENCE</scope>
    <source>
        <strain evidence="3">AB48</strain>
    </source>
</reference>
<dbReference type="SMART" id="SM01080">
    <property type="entry name" value="CHASE2"/>
    <property type="match status" value="1"/>
</dbReference>
<feature type="domain" description="CHASE2" evidence="2">
    <location>
        <begin position="401"/>
        <end position="713"/>
    </location>
</feature>
<protein>
    <submittedName>
        <fullName evidence="3">CHASE2 domain-containing protein</fullName>
    </submittedName>
</protein>
<dbReference type="Pfam" id="PF05226">
    <property type="entry name" value="CHASE2"/>
    <property type="match status" value="1"/>
</dbReference>
<dbReference type="InterPro" id="IPR007890">
    <property type="entry name" value="CHASE2"/>
</dbReference>
<evidence type="ECO:0000313" key="4">
    <source>
        <dbReference type="Proteomes" id="UP001056708"/>
    </source>
</evidence>